<dbReference type="RefSeq" id="WP_350243432.1">
    <property type="nucleotide sequence ID" value="NZ_CP158299.1"/>
</dbReference>
<sequence>MPDLFIAPPDQAPRSAWRRECSACGACCSAPDIAALAKPLGVPCVHLAPEQPGVGCLCRQYHERPQVCRNYRPDWVCGEVSPLPTLTQRTQRFLELYGLEILERSGPSGV</sequence>
<dbReference type="PANTHER" id="PTHR36931:SF1">
    <property type="entry name" value="UPF0153 PROTEIN YEIW"/>
    <property type="match status" value="1"/>
</dbReference>
<gene>
    <name evidence="1" type="ORF">ABOD76_18470</name>
</gene>
<name>A0AAU7UB05_9DEIO</name>
<reference evidence="1" key="1">
    <citation type="submission" date="2024-06" db="EMBL/GenBank/DDBJ databases">
        <title>Draft Genome Sequence of Deinococcus sonorensis Type Strain KR-87, a Biofilm Producing Representative of the Genus Deinococcus.</title>
        <authorList>
            <person name="Boren L.S."/>
            <person name="Grosso R.A."/>
            <person name="Hugenberg-Cox A.N."/>
            <person name="Hill J.T.E."/>
            <person name="Albert C.M."/>
            <person name="Tuohy J.M."/>
        </authorList>
    </citation>
    <scope>NUCLEOTIDE SEQUENCE</scope>
    <source>
        <strain evidence="1">KR-87</strain>
    </source>
</reference>
<evidence type="ECO:0000313" key="1">
    <source>
        <dbReference type="EMBL" id="XBV85395.1"/>
    </source>
</evidence>
<dbReference type="EMBL" id="CP158299">
    <property type="protein sequence ID" value="XBV85395.1"/>
    <property type="molecule type" value="Genomic_DNA"/>
</dbReference>
<dbReference type="AlphaFoldDB" id="A0AAU7UB05"/>
<dbReference type="KEGG" id="dsc:ABOD76_18470"/>
<organism evidence="1">
    <name type="scientific">Deinococcus sonorensis KR-87</name>
    <dbReference type="NCBI Taxonomy" id="694439"/>
    <lineage>
        <taxon>Bacteria</taxon>
        <taxon>Thermotogati</taxon>
        <taxon>Deinococcota</taxon>
        <taxon>Deinococci</taxon>
        <taxon>Deinococcales</taxon>
        <taxon>Deinococcaceae</taxon>
        <taxon>Deinococcus</taxon>
    </lineage>
</organism>
<accession>A0AAU7UB05</accession>
<protein>
    <submittedName>
        <fullName evidence="1">YkgJ family cysteine cluster protein</fullName>
    </submittedName>
</protein>
<dbReference type="PANTHER" id="PTHR36931">
    <property type="entry name" value="UPF0153 PROTEIN YEIW"/>
    <property type="match status" value="1"/>
</dbReference>
<proteinExistence type="predicted"/>
<dbReference type="InterPro" id="IPR052572">
    <property type="entry name" value="UPF0153_domain"/>
</dbReference>